<accession>A0A448D8J9</accession>
<evidence type="ECO:0000313" key="5">
    <source>
        <dbReference type="EMBL" id="VEF01364.1"/>
    </source>
</evidence>
<dbReference type="STRING" id="493.BWD07_08895"/>
<keyword evidence="4" id="KW-0963">Cytoplasm</keyword>
<dbReference type="Gene3D" id="3.90.950.10">
    <property type="match status" value="1"/>
</dbReference>
<dbReference type="EMBL" id="LR134313">
    <property type="protein sequence ID" value="VEF01364.1"/>
    <property type="molecule type" value="Genomic_DNA"/>
</dbReference>
<comment type="catalytic activity">
    <reaction evidence="4">
        <text>dTTP + H2O = dTMP + diphosphate + H(+)</text>
        <dbReference type="Rhea" id="RHEA:28534"/>
        <dbReference type="ChEBI" id="CHEBI:15377"/>
        <dbReference type="ChEBI" id="CHEBI:15378"/>
        <dbReference type="ChEBI" id="CHEBI:33019"/>
        <dbReference type="ChEBI" id="CHEBI:37568"/>
        <dbReference type="ChEBI" id="CHEBI:63528"/>
        <dbReference type="EC" id="3.6.1.9"/>
    </reaction>
</comment>
<comment type="similarity">
    <text evidence="4">Belongs to the Maf family. YhdE subfamily.</text>
</comment>
<dbReference type="PANTHER" id="PTHR43213:SF5">
    <property type="entry name" value="BIFUNCTIONAL DTTP_UTP PYROPHOSPHATASE_METHYLTRANSFERASE PROTEIN-RELATED"/>
    <property type="match status" value="1"/>
</dbReference>
<reference evidence="5 6" key="1">
    <citation type="submission" date="2018-12" db="EMBL/GenBank/DDBJ databases">
        <authorList>
            <consortium name="Pathogen Informatics"/>
        </authorList>
    </citation>
    <scope>NUCLEOTIDE SEQUENCE [LARGE SCALE GENOMIC DNA]</scope>
    <source>
        <strain evidence="5 6">NCTC10296</strain>
    </source>
</reference>
<dbReference type="NCBIfam" id="TIGR00172">
    <property type="entry name" value="maf"/>
    <property type="match status" value="1"/>
</dbReference>
<feature type="site" description="Important for substrate specificity" evidence="4">
    <location>
        <position position="78"/>
    </location>
</feature>
<keyword evidence="3 4" id="KW-0546">Nucleotide metabolism</keyword>
<dbReference type="InterPro" id="IPR003697">
    <property type="entry name" value="Maf-like"/>
</dbReference>
<comment type="function">
    <text evidence="4">Nucleoside triphosphate pyrophosphatase that hydrolyzes dTTP and UTP. May have a dual role in cell division arrest and in preventing the incorporation of modified nucleotides into cellular nucleic acids.</text>
</comment>
<organism evidence="5 6">
    <name type="scientific">Neisseria canis</name>
    <dbReference type="NCBI Taxonomy" id="493"/>
    <lineage>
        <taxon>Bacteria</taxon>
        <taxon>Pseudomonadati</taxon>
        <taxon>Pseudomonadota</taxon>
        <taxon>Betaproteobacteria</taxon>
        <taxon>Neisseriales</taxon>
        <taxon>Neisseriaceae</taxon>
        <taxon>Neisseria</taxon>
    </lineage>
</organism>
<comment type="subcellular location">
    <subcellularLocation>
        <location evidence="4">Cytoplasm</location>
    </subcellularLocation>
</comment>
<evidence type="ECO:0000256" key="4">
    <source>
        <dbReference type="HAMAP-Rule" id="MF_00528"/>
    </source>
</evidence>
<dbReference type="GO" id="GO:0036218">
    <property type="term" value="F:dTTP diphosphatase activity"/>
    <property type="evidence" value="ECO:0007669"/>
    <property type="project" value="RHEA"/>
</dbReference>
<gene>
    <name evidence="5" type="primary">yhdE</name>
    <name evidence="5" type="ORF">NCTC10296_01290</name>
</gene>
<feature type="site" description="Important for substrate specificity" evidence="4">
    <location>
        <position position="13"/>
    </location>
</feature>
<dbReference type="KEGG" id="nci:NCTC10296_01290"/>
<dbReference type="EC" id="3.6.1.9" evidence="4"/>
<dbReference type="Pfam" id="PF02545">
    <property type="entry name" value="Maf"/>
    <property type="match status" value="1"/>
</dbReference>
<dbReference type="Proteomes" id="UP000279284">
    <property type="component" value="Chromosome"/>
</dbReference>
<keyword evidence="6" id="KW-1185">Reference proteome</keyword>
<dbReference type="SUPFAM" id="SSF52972">
    <property type="entry name" value="ITPase-like"/>
    <property type="match status" value="1"/>
</dbReference>
<comment type="cofactor">
    <cofactor evidence="1 4">
        <name>a divalent metal cation</name>
        <dbReference type="ChEBI" id="CHEBI:60240"/>
    </cofactor>
</comment>
<proteinExistence type="inferred from homology"/>
<evidence type="ECO:0000256" key="2">
    <source>
        <dbReference type="ARBA" id="ARBA00022801"/>
    </source>
</evidence>
<dbReference type="PIRSF" id="PIRSF006305">
    <property type="entry name" value="Maf"/>
    <property type="match status" value="1"/>
</dbReference>
<dbReference type="AlphaFoldDB" id="A0A448D8J9"/>
<keyword evidence="2 4" id="KW-0378">Hydrolase</keyword>
<dbReference type="RefSeq" id="WP_085417083.1">
    <property type="nucleotide sequence ID" value="NZ_CAUJPY010000025.1"/>
</dbReference>
<comment type="catalytic activity">
    <reaction evidence="4">
        <text>UTP + H2O = UMP + diphosphate + H(+)</text>
        <dbReference type="Rhea" id="RHEA:29395"/>
        <dbReference type="ChEBI" id="CHEBI:15377"/>
        <dbReference type="ChEBI" id="CHEBI:15378"/>
        <dbReference type="ChEBI" id="CHEBI:33019"/>
        <dbReference type="ChEBI" id="CHEBI:46398"/>
        <dbReference type="ChEBI" id="CHEBI:57865"/>
        <dbReference type="EC" id="3.6.1.9"/>
    </reaction>
</comment>
<evidence type="ECO:0000256" key="1">
    <source>
        <dbReference type="ARBA" id="ARBA00001968"/>
    </source>
</evidence>
<dbReference type="PANTHER" id="PTHR43213">
    <property type="entry name" value="BIFUNCTIONAL DTTP/UTP PYROPHOSPHATASE/METHYLTRANSFERASE PROTEIN-RELATED"/>
    <property type="match status" value="1"/>
</dbReference>
<feature type="active site" description="Proton acceptor" evidence="4">
    <location>
        <position position="77"/>
    </location>
</feature>
<protein>
    <recommendedName>
        <fullName evidence="4">dTTP/UTP pyrophosphatase</fullName>
        <shortName evidence="4">dTTPase/UTPase</shortName>
        <ecNumber evidence="4">3.6.1.9</ecNumber>
    </recommendedName>
    <alternativeName>
        <fullName evidence="4">Nucleoside triphosphate pyrophosphatase</fullName>
    </alternativeName>
    <alternativeName>
        <fullName evidence="4">Nucleotide pyrophosphatase</fullName>
        <shortName evidence="4">Nucleotide PPase</shortName>
    </alternativeName>
</protein>
<feature type="site" description="Important for substrate specificity" evidence="4">
    <location>
        <position position="160"/>
    </location>
</feature>
<dbReference type="HAMAP" id="MF_00528">
    <property type="entry name" value="Maf"/>
    <property type="match status" value="1"/>
</dbReference>
<sequence length="204" mass="22117">MKPALYLASGSPRRKEILENLGYQVLRLPADINETPYPGETASAYVARMAAEKNAAALALWHTRHIHTPEYPLLTADTTVALNNQILGKPDNAQHAAEMLSALSGSTHQVLTSVCVYFNDTRQCTTQTSHVTFKTLNPSEISAYIASKEPLDKAGAYGIQGLGGVFITHLQGSFTGVMGLPVYETTLLLEECGYITPPFSIEYG</sequence>
<comment type="caution">
    <text evidence="4">Lacks conserved residue(s) required for the propagation of feature annotation.</text>
</comment>
<name>A0A448D8J9_9NEIS</name>
<dbReference type="CDD" id="cd00555">
    <property type="entry name" value="Maf"/>
    <property type="match status" value="1"/>
</dbReference>
<dbReference type="GO" id="GO:0005737">
    <property type="term" value="C:cytoplasm"/>
    <property type="evidence" value="ECO:0007669"/>
    <property type="project" value="UniProtKB-SubCell"/>
</dbReference>
<dbReference type="InterPro" id="IPR029001">
    <property type="entry name" value="ITPase-like_fam"/>
</dbReference>
<evidence type="ECO:0000313" key="6">
    <source>
        <dbReference type="Proteomes" id="UP000279284"/>
    </source>
</evidence>
<dbReference type="GO" id="GO:0009117">
    <property type="term" value="P:nucleotide metabolic process"/>
    <property type="evidence" value="ECO:0007669"/>
    <property type="project" value="UniProtKB-KW"/>
</dbReference>
<dbReference type="OrthoDB" id="9807767at2"/>
<evidence type="ECO:0000256" key="3">
    <source>
        <dbReference type="ARBA" id="ARBA00023080"/>
    </source>
</evidence>
<dbReference type="GO" id="GO:0036221">
    <property type="term" value="F:UTP diphosphatase activity"/>
    <property type="evidence" value="ECO:0007669"/>
    <property type="project" value="RHEA"/>
</dbReference>